<dbReference type="Proteomes" id="UP000196320">
    <property type="component" value="Unassembled WGS sequence"/>
</dbReference>
<dbReference type="EMBL" id="FUKO01000049">
    <property type="protein sequence ID" value="SJN47290.1"/>
    <property type="molecule type" value="Genomic_DNA"/>
</dbReference>
<name>A0A1R4KSM1_9MICO</name>
<sequence length="453" mass="49403">MSDITIPPLGYSPEPPRPHRVVVEFDVLARSQAEADHMVGEVLIEDLAGPPGQLRPDGDRVFGEDFGDDVPHIRSWAPAPAPSRSASASVAPSLGWEPFEGTGIPEIVAEMFPPEPVASDFRFPDGTSDFDGFEGAHEQWRDECLSLAVQASRLPDTLERLERTEQVRDGLVDLLEREQLPVEPVKDDYLVTVAPSFEGEYEDLRFRSDHGQWRSEFTATALRREHALQALVAEGGPRTGFLPERFHREWVPSDLIALQTLRVLVEREKAGDGKALLDRAQREELSAMLFAADPDVTVPDPDDPVGMPIYEGPASEAHSWIIPGVYDATGIDGEGQFRLVVGRVPVGDEVTASAAFPPTEHDSAVVNKIARILEQDTEQHDPAMVLDRINTAVLATGRTGAAPGDIRPPAQALTSLERGALLSELLAEREQHLDTDPDGPEPPTPGRGPGRSL</sequence>
<evidence type="ECO:0000313" key="3">
    <source>
        <dbReference type="Proteomes" id="UP000196320"/>
    </source>
</evidence>
<protein>
    <submittedName>
        <fullName evidence="2">Uncharacterized protein</fullName>
    </submittedName>
</protein>
<keyword evidence="3" id="KW-1185">Reference proteome</keyword>
<reference evidence="2 3" key="1">
    <citation type="submission" date="2017-02" db="EMBL/GenBank/DDBJ databases">
        <authorList>
            <person name="Peterson S.W."/>
        </authorList>
    </citation>
    <scope>NUCLEOTIDE SEQUENCE [LARGE SCALE GENOMIC DNA]</scope>
    <source>
        <strain evidence="2 3">B Mb 05.01</strain>
    </source>
</reference>
<feature type="region of interest" description="Disordered" evidence="1">
    <location>
        <begin position="426"/>
        <end position="453"/>
    </location>
</feature>
<gene>
    <name evidence="2" type="ORF">FM104_15935</name>
</gene>
<evidence type="ECO:0000313" key="2">
    <source>
        <dbReference type="EMBL" id="SJN47290.1"/>
    </source>
</evidence>
<organism evidence="2 3">
    <name type="scientific">Microbacterium esteraromaticum</name>
    <dbReference type="NCBI Taxonomy" id="57043"/>
    <lineage>
        <taxon>Bacteria</taxon>
        <taxon>Bacillati</taxon>
        <taxon>Actinomycetota</taxon>
        <taxon>Actinomycetes</taxon>
        <taxon>Micrococcales</taxon>
        <taxon>Microbacteriaceae</taxon>
        <taxon>Microbacterium</taxon>
    </lineage>
</organism>
<feature type="compositionally biased region" description="Basic and acidic residues" evidence="1">
    <location>
        <begin position="426"/>
        <end position="435"/>
    </location>
</feature>
<dbReference type="OrthoDB" id="5036804at2"/>
<evidence type="ECO:0000256" key="1">
    <source>
        <dbReference type="SAM" id="MobiDB-lite"/>
    </source>
</evidence>
<dbReference type="RefSeq" id="WP_143738480.1">
    <property type="nucleotide sequence ID" value="NZ_FUKO01000049.1"/>
</dbReference>
<accession>A0A1R4KSM1</accession>
<dbReference type="AlphaFoldDB" id="A0A1R4KSM1"/>
<proteinExistence type="predicted"/>